<reference evidence="6" key="1">
    <citation type="journal article" date="2012" name="Nat. Genet.">
        <title>Lifestyle transitions in plant pathogenic Colletotrichum fungi deciphered by genome and transcriptome analyses.</title>
        <authorList>
            <person name="O'Connell R.J."/>
            <person name="Thon M.R."/>
            <person name="Hacquard S."/>
            <person name="Amyotte S.G."/>
            <person name="Kleemann J."/>
            <person name="Torres M.F."/>
            <person name="Damm U."/>
            <person name="Buiate E.A."/>
            <person name="Epstein L."/>
            <person name="Alkan N."/>
            <person name="Altmueller J."/>
            <person name="Alvarado-Balderrama L."/>
            <person name="Bauser C.A."/>
            <person name="Becker C."/>
            <person name="Birren B.W."/>
            <person name="Chen Z."/>
            <person name="Choi J."/>
            <person name="Crouch J.A."/>
            <person name="Duvick J.P."/>
            <person name="Farman M.A."/>
            <person name="Gan P."/>
            <person name="Heiman D."/>
            <person name="Henrissat B."/>
            <person name="Howard R.J."/>
            <person name="Kabbage M."/>
            <person name="Koch C."/>
            <person name="Kracher B."/>
            <person name="Kubo Y."/>
            <person name="Law A.D."/>
            <person name="Lebrun M.-H."/>
            <person name="Lee Y.-H."/>
            <person name="Miyara I."/>
            <person name="Moore N."/>
            <person name="Neumann U."/>
            <person name="Nordstroem K."/>
            <person name="Panaccione D.G."/>
            <person name="Panstruga R."/>
            <person name="Place M."/>
            <person name="Proctor R.H."/>
            <person name="Prusky D."/>
            <person name="Rech G."/>
            <person name="Reinhardt R."/>
            <person name="Rollins J.A."/>
            <person name="Rounsley S."/>
            <person name="Schardl C.L."/>
            <person name="Schwartz D.C."/>
            <person name="Shenoy N."/>
            <person name="Shirasu K."/>
            <person name="Sikhakolli U.R."/>
            <person name="Stueber K."/>
            <person name="Sukno S.A."/>
            <person name="Sweigard J.A."/>
            <person name="Takano Y."/>
            <person name="Takahara H."/>
            <person name="Trail F."/>
            <person name="van der Does H.C."/>
            <person name="Voll L.M."/>
            <person name="Will I."/>
            <person name="Young S."/>
            <person name="Zeng Q."/>
            <person name="Zhang J."/>
            <person name="Zhou S."/>
            <person name="Dickman M.B."/>
            <person name="Schulze-Lefert P."/>
            <person name="Ver Loren van Themaat E."/>
            <person name="Ma L.-J."/>
            <person name="Vaillancourt L.J."/>
        </authorList>
    </citation>
    <scope>NUCLEOTIDE SEQUENCE [LARGE SCALE GENOMIC DNA]</scope>
    <source>
        <strain evidence="6">IMI 349063</strain>
    </source>
</reference>
<evidence type="ECO:0000313" key="5">
    <source>
        <dbReference type="EMBL" id="CCF45070.1"/>
    </source>
</evidence>
<evidence type="ECO:0008006" key="7">
    <source>
        <dbReference type="Google" id="ProtNLM"/>
    </source>
</evidence>
<dbReference type="Pfam" id="PF24883">
    <property type="entry name" value="NPHP3_N"/>
    <property type="match status" value="1"/>
</dbReference>
<dbReference type="PANTHER" id="PTHR10039:SF14">
    <property type="entry name" value="NACHT DOMAIN-CONTAINING PROTEIN"/>
    <property type="match status" value="1"/>
</dbReference>
<sequence>MANSTSAFSRAVREFADKSTKKKVPSFIKSFLEGTPLSSVEEIHHSVLELEKQCSRRVPRRRLRPLITVLKDYDGVISTLCQADPMPSALIWGGLKAVMECIHRYDSLFEKIETQLKSLARQMKRLKDYEQLFPESEEMQELLVSSYIGIIKFWARVEEQCSTSALLLAGKALASFSTKRLDEILAEMSEDCDCIGKLVPIIQEHIRRGEQADATIERQRAGIVLEQVLRNQAQAREGQPHSSFGLHENRRREVRKWVTGHDSLNESNHRLQTRLHERHHTGTGAWLSHNTKFVRWLRPDSGSNVLWLVGGSGFGKSVLCAHTIENLGSQEPNSMVAFHYFSFDEPQQPLTIYQNIADQLCFQVYGPSSEEEASDHVSEAIQGNLDVTSLQNLIRILVTESKSTYIFLDGLDEEYLDKGRFSSATKAVSFFMDIATQDLSGLKLWCSSQDRRKIKDLFDNSEVIHVSSSDNGGDIEAFVGSSLQSVDFEDVELETKAELLTRLRSQVQGNFLWAAMMVESMEIATSTREIWNVVGKGLPEDFEKFLEKRIRAFKPSHHPFISNVFSCIIHARRPLALPELCEAVESSSLNTGEDIHPDSRVFRGKLLDICAPLVRIDTIPDSSSEKEICTLSHSSVRMFLMKNPSILACRIAPEVMALGCLQYLQQPRLRCLMTETERLLMPQKNGSSVGQHLLQYAAQYWNSHLDDLPYSHQLCQSVEKFIKSHNFHLVLKVLAINGSRELFFCHKLNSLETRSTKDIIPKSFPHWFTEQYHSGKVLHEQLQYALREWHVHLTMDSFRLSEYPGRIDRCLWPTLPKNNFLRKAPCSFKAFILEKSGFEGFSATDSIYQRTNSQGTEVDIFILKRAHEDGSAASVLCERWTLSPSMGRPKLKHQKKMQILSDCLKFYPPEVERQNSMRVNAVESTEDGRILRIGSHICLSPLSTDSDLTLVNAPGNAMTYVEEIACNGLYYAVATRRQGVEGGFADTAPESKGVVETGTPTAHHRPASGRTGSEERSSGNSSQSEACSNSAHYSGEEEAQSSSSDADHECHLSRLPSGDDMEDSLPEIEDSSVSSPSLSAFESWSEGSTEEMSNEIDEALVWDGQDPSDNDRSVYDEVGDSTQSSPSSDDGYNSSPGSMSSKKSSLLSIRSRISSVRDGSGRDSSGASDCTDSSSEYEPSFIEFDGDDLADAMVTKVKNFLAPEQPRDKQQSLMEIRILPFSPKDINAKGQVFRYACHSDRITLYDSPPVFHPTEKLAVWPLGNEEVLFADFGRNKYFVRRLQSQYHTGCQVCMHCRFSACGQYLHVASLVGTVRENKTHEEALYLTLHISTWRLSSGKPTRSPPRLVHRIPLFLKPAMYTQEWKFSLSSIPYNLNWTASQVFVSTSLFNLAVHRIPLFKKIENREETGGIRLASSLACFPFSATSRKISFHANPEENAGDGDDEKGKHVSKTNPKQQERKVAAHVIISAVNTTIIGARIGRLKESPLKMAVVESTLPQVLQLESEALVWGNPDMASSWKPELSRLKMVLRSVMAERLKDFEERQEFSKRNQAGK</sequence>
<dbReference type="HOGENOM" id="CLU_004310_0_0_1"/>
<proteinExistence type="predicted"/>
<dbReference type="Pfam" id="PF24809">
    <property type="entry name" value="DUF7708"/>
    <property type="match status" value="1"/>
</dbReference>
<evidence type="ECO:0000256" key="2">
    <source>
        <dbReference type="SAM" id="MobiDB-lite"/>
    </source>
</evidence>
<gene>
    <name evidence="5" type="ORF">CH063_03499</name>
</gene>
<dbReference type="VEuPathDB" id="FungiDB:CH63R_09193"/>
<evidence type="ECO:0000313" key="6">
    <source>
        <dbReference type="Proteomes" id="UP000007174"/>
    </source>
</evidence>
<feature type="compositionally biased region" description="Acidic residues" evidence="2">
    <location>
        <begin position="1059"/>
        <end position="1070"/>
    </location>
</feature>
<feature type="region of interest" description="Disordered" evidence="2">
    <location>
        <begin position="1432"/>
        <end position="1458"/>
    </location>
</feature>
<dbReference type="Proteomes" id="UP000007174">
    <property type="component" value="Unassembled WGS sequence"/>
</dbReference>
<feature type="compositionally biased region" description="Acidic residues" evidence="2">
    <location>
        <begin position="1088"/>
        <end position="1100"/>
    </location>
</feature>
<evidence type="ECO:0000256" key="1">
    <source>
        <dbReference type="ARBA" id="ARBA00022737"/>
    </source>
</evidence>
<organism evidence="5 6">
    <name type="scientific">Colletotrichum higginsianum (strain IMI 349063)</name>
    <name type="common">Crucifer anthracnose fungus</name>
    <dbReference type="NCBI Taxonomy" id="759273"/>
    <lineage>
        <taxon>Eukaryota</taxon>
        <taxon>Fungi</taxon>
        <taxon>Dikarya</taxon>
        <taxon>Ascomycota</taxon>
        <taxon>Pezizomycotina</taxon>
        <taxon>Sordariomycetes</taxon>
        <taxon>Hypocreomycetidae</taxon>
        <taxon>Glomerellales</taxon>
        <taxon>Glomerellaceae</taxon>
        <taxon>Colletotrichum</taxon>
        <taxon>Colletotrichum destructivum species complex</taxon>
    </lineage>
</organism>
<dbReference type="SUPFAM" id="SSF52540">
    <property type="entry name" value="P-loop containing nucleoside triphosphate hydrolases"/>
    <property type="match status" value="1"/>
</dbReference>
<dbReference type="PANTHER" id="PTHR10039">
    <property type="entry name" value="AMELOGENIN"/>
    <property type="match status" value="1"/>
</dbReference>
<feature type="domain" description="Nephrocystin 3-like N-terminal" evidence="4">
    <location>
        <begin position="282"/>
        <end position="448"/>
    </location>
</feature>
<keyword evidence="1" id="KW-0677">Repeat</keyword>
<feature type="compositionally biased region" description="Low complexity" evidence="2">
    <location>
        <begin position="1124"/>
        <end position="1174"/>
    </location>
</feature>
<protein>
    <recommendedName>
        <fullName evidence="7">NACHT domain-containing protein</fullName>
    </recommendedName>
</protein>
<dbReference type="STRING" id="759273.H1VXV8"/>
<feature type="compositionally biased region" description="Polar residues" evidence="2">
    <location>
        <begin position="1071"/>
        <end position="1087"/>
    </location>
</feature>
<dbReference type="InterPro" id="IPR027417">
    <property type="entry name" value="P-loop_NTPase"/>
</dbReference>
<dbReference type="eggNOG" id="ENOG502QWMA">
    <property type="taxonomic scope" value="Eukaryota"/>
</dbReference>
<evidence type="ECO:0000259" key="3">
    <source>
        <dbReference type="Pfam" id="PF24809"/>
    </source>
</evidence>
<dbReference type="Gene3D" id="3.40.50.300">
    <property type="entry name" value="P-loop containing nucleotide triphosphate hydrolases"/>
    <property type="match status" value="1"/>
</dbReference>
<name>H1VXV8_COLHI</name>
<dbReference type="InterPro" id="IPR056125">
    <property type="entry name" value="DUF7708"/>
</dbReference>
<evidence type="ECO:0000259" key="4">
    <source>
        <dbReference type="Pfam" id="PF24883"/>
    </source>
</evidence>
<feature type="domain" description="DUF7708" evidence="3">
    <location>
        <begin position="66"/>
        <end position="198"/>
    </location>
</feature>
<dbReference type="EMBL" id="CACQ02007412">
    <property type="protein sequence ID" value="CCF45070.1"/>
    <property type="molecule type" value="Genomic_DNA"/>
</dbReference>
<feature type="region of interest" description="Disordered" evidence="2">
    <location>
        <begin position="983"/>
        <end position="1177"/>
    </location>
</feature>
<dbReference type="InterPro" id="IPR056884">
    <property type="entry name" value="NPHP3-like_N"/>
</dbReference>
<accession>H1VXV8</accession>